<comment type="similarity">
    <text evidence="3 13">Belongs to the peptidase S26 family.</text>
</comment>
<evidence type="ECO:0000256" key="13">
    <source>
        <dbReference type="RuleBase" id="RU362042"/>
    </source>
</evidence>
<evidence type="ECO:0000256" key="4">
    <source>
        <dbReference type="ARBA" id="ARBA00013208"/>
    </source>
</evidence>
<keyword evidence="5" id="KW-1003">Cell membrane</keyword>
<proteinExistence type="inferred from homology"/>
<dbReference type="InterPro" id="IPR019756">
    <property type="entry name" value="Pept_S26A_signal_pept_1_Ser-AS"/>
</dbReference>
<dbReference type="NCBIfam" id="TIGR02227">
    <property type="entry name" value="sigpep_I_bact"/>
    <property type="match status" value="1"/>
</dbReference>
<keyword evidence="6 12" id="KW-0645">Protease</keyword>
<evidence type="ECO:0000313" key="17">
    <source>
        <dbReference type="Proteomes" id="UP000076476"/>
    </source>
</evidence>
<evidence type="ECO:0000256" key="7">
    <source>
        <dbReference type="ARBA" id="ARBA00022692"/>
    </source>
</evidence>
<dbReference type="RefSeq" id="WP_063386623.1">
    <property type="nucleotide sequence ID" value="NZ_LWBR01000006.1"/>
</dbReference>
<dbReference type="PRINTS" id="PR00727">
    <property type="entry name" value="LEADERPTASE"/>
</dbReference>
<feature type="active site" evidence="11">
    <location>
        <position position="35"/>
    </location>
</feature>
<dbReference type="InterPro" id="IPR000223">
    <property type="entry name" value="Pept_S26A_signal_pept_1"/>
</dbReference>
<dbReference type="InterPro" id="IPR019758">
    <property type="entry name" value="Pept_S26A_signal_pept_1_CS"/>
</dbReference>
<sequence>MRKKRVIAGIVTSALLSTVLIKNIAFAAYTVDGVSMQPTLKEGHHFYINKLTNRFNKIERFDIVVFQMPGEKQVLVKRVIGLPGEKIEYRNDKLYVNGKYVPEPFLKKNKEKVYGNPITGNFTLKEITGKEAVPEKCIFVIGDNRLNSRDSRHFGFVHEKNVIGEVKP</sequence>
<dbReference type="CDD" id="cd06530">
    <property type="entry name" value="S26_SPase_I"/>
    <property type="match status" value="1"/>
</dbReference>
<dbReference type="EC" id="3.4.21.89" evidence="4 12"/>
<reference evidence="16 17" key="1">
    <citation type="submission" date="2016-04" db="EMBL/GenBank/DDBJ databases">
        <title>Draft genome sequence of Aeribacillus pallidus 8m3 from petroleum reservoir.</title>
        <authorList>
            <person name="Poltaraus A.B."/>
            <person name="Nazina T.N."/>
            <person name="Tourova T.P."/>
            <person name="Malakho S.M."/>
            <person name="Korshunova A.V."/>
            <person name="Sokolova D.S."/>
        </authorList>
    </citation>
    <scope>NUCLEOTIDE SEQUENCE [LARGE SCALE GENOMIC DNA]</scope>
    <source>
        <strain evidence="16 17">8m3</strain>
    </source>
</reference>
<keyword evidence="17" id="KW-1185">Reference proteome</keyword>
<feature type="chain" id="PRO_5007869808" description="Signal peptidase I" evidence="14">
    <location>
        <begin position="28"/>
        <end position="168"/>
    </location>
</feature>
<evidence type="ECO:0000259" key="15">
    <source>
        <dbReference type="Pfam" id="PF10502"/>
    </source>
</evidence>
<name>A0A165Z2M1_9BACI</name>
<evidence type="ECO:0000256" key="3">
    <source>
        <dbReference type="ARBA" id="ARBA00009370"/>
    </source>
</evidence>
<dbReference type="PANTHER" id="PTHR43390:SF1">
    <property type="entry name" value="CHLOROPLAST PROCESSING PEPTIDASE"/>
    <property type="match status" value="1"/>
</dbReference>
<dbReference type="InterPro" id="IPR019757">
    <property type="entry name" value="Pept_S26A_signal_pept_1_Lys-AS"/>
</dbReference>
<evidence type="ECO:0000313" key="16">
    <source>
        <dbReference type="EMBL" id="KZN97756.1"/>
    </source>
</evidence>
<dbReference type="EMBL" id="LWBR01000006">
    <property type="protein sequence ID" value="KZN97756.1"/>
    <property type="molecule type" value="Genomic_DNA"/>
</dbReference>
<evidence type="ECO:0000256" key="10">
    <source>
        <dbReference type="ARBA" id="ARBA00023136"/>
    </source>
</evidence>
<dbReference type="SUPFAM" id="SSF51306">
    <property type="entry name" value="LexA/Signal peptidase"/>
    <property type="match status" value="1"/>
</dbReference>
<feature type="signal peptide" evidence="14">
    <location>
        <begin position="1"/>
        <end position="27"/>
    </location>
</feature>
<feature type="active site" evidence="11">
    <location>
        <position position="77"/>
    </location>
</feature>
<dbReference type="Gene3D" id="2.10.109.10">
    <property type="entry name" value="Umud Fragment, subunit A"/>
    <property type="match status" value="1"/>
</dbReference>
<keyword evidence="10" id="KW-0472">Membrane</keyword>
<dbReference type="OrthoDB" id="9802919at2"/>
<dbReference type="Proteomes" id="UP000076476">
    <property type="component" value="Unassembled WGS sequence"/>
</dbReference>
<evidence type="ECO:0000256" key="9">
    <source>
        <dbReference type="ARBA" id="ARBA00022989"/>
    </source>
</evidence>
<comment type="caution">
    <text evidence="16">The sequence shown here is derived from an EMBL/GenBank/DDBJ whole genome shotgun (WGS) entry which is preliminary data.</text>
</comment>
<organism evidence="16 17">
    <name type="scientific">Aeribacillus pallidus</name>
    <dbReference type="NCBI Taxonomy" id="33936"/>
    <lineage>
        <taxon>Bacteria</taxon>
        <taxon>Bacillati</taxon>
        <taxon>Bacillota</taxon>
        <taxon>Bacilli</taxon>
        <taxon>Bacillales</taxon>
        <taxon>Bacillaceae</taxon>
        <taxon>Aeribacillus</taxon>
    </lineage>
</organism>
<evidence type="ECO:0000256" key="2">
    <source>
        <dbReference type="ARBA" id="ARBA00004401"/>
    </source>
</evidence>
<dbReference type="InterPro" id="IPR036286">
    <property type="entry name" value="LexA/Signal_pep-like_sf"/>
</dbReference>
<dbReference type="GO" id="GO:0005886">
    <property type="term" value="C:plasma membrane"/>
    <property type="evidence" value="ECO:0007669"/>
    <property type="project" value="UniProtKB-SubCell"/>
</dbReference>
<dbReference type="PROSITE" id="PS00760">
    <property type="entry name" value="SPASE_I_2"/>
    <property type="match status" value="1"/>
</dbReference>
<dbReference type="InterPro" id="IPR019533">
    <property type="entry name" value="Peptidase_S26"/>
</dbReference>
<dbReference type="GO" id="GO:0009003">
    <property type="term" value="F:signal peptidase activity"/>
    <property type="evidence" value="ECO:0007669"/>
    <property type="project" value="UniProtKB-EC"/>
</dbReference>
<dbReference type="PROSITE" id="PS00501">
    <property type="entry name" value="SPASE_I_1"/>
    <property type="match status" value="1"/>
</dbReference>
<dbReference type="GO" id="GO:0004252">
    <property type="term" value="F:serine-type endopeptidase activity"/>
    <property type="evidence" value="ECO:0007669"/>
    <property type="project" value="InterPro"/>
</dbReference>
<evidence type="ECO:0000256" key="12">
    <source>
        <dbReference type="RuleBase" id="RU003993"/>
    </source>
</evidence>
<dbReference type="FunFam" id="2.10.109.10:FF:000008">
    <property type="entry name" value="Signal peptidase I"/>
    <property type="match status" value="1"/>
</dbReference>
<dbReference type="PANTHER" id="PTHR43390">
    <property type="entry name" value="SIGNAL PEPTIDASE I"/>
    <property type="match status" value="1"/>
</dbReference>
<keyword evidence="8 12" id="KW-0378">Hydrolase</keyword>
<keyword evidence="7" id="KW-0812">Transmembrane</keyword>
<evidence type="ECO:0000256" key="1">
    <source>
        <dbReference type="ARBA" id="ARBA00000677"/>
    </source>
</evidence>
<dbReference type="GeneID" id="301125324"/>
<dbReference type="STRING" id="33936.AZI98_02055"/>
<evidence type="ECO:0000256" key="6">
    <source>
        <dbReference type="ARBA" id="ARBA00022670"/>
    </source>
</evidence>
<dbReference type="Pfam" id="PF10502">
    <property type="entry name" value="Peptidase_S26"/>
    <property type="match status" value="1"/>
</dbReference>
<evidence type="ECO:0000256" key="11">
    <source>
        <dbReference type="PIRSR" id="PIRSR600223-1"/>
    </source>
</evidence>
<keyword evidence="9" id="KW-1133">Transmembrane helix</keyword>
<dbReference type="AlphaFoldDB" id="A0A165Z2M1"/>
<accession>A0A165Z2M1</accession>
<dbReference type="GO" id="GO:0006465">
    <property type="term" value="P:signal peptide processing"/>
    <property type="evidence" value="ECO:0007669"/>
    <property type="project" value="InterPro"/>
</dbReference>
<comment type="subcellular location">
    <subcellularLocation>
        <location evidence="2">Cell membrane</location>
        <topology evidence="2">Single-pass type II membrane protein</topology>
    </subcellularLocation>
    <subcellularLocation>
        <location evidence="13">Membrane</location>
        <topology evidence="13">Single-pass type II membrane protein</topology>
    </subcellularLocation>
</comment>
<feature type="domain" description="Peptidase S26" evidence="15">
    <location>
        <begin position="10"/>
        <end position="167"/>
    </location>
</feature>
<protein>
    <recommendedName>
        <fullName evidence="4 12">Signal peptidase I</fullName>
        <ecNumber evidence="4 12">3.4.21.89</ecNumber>
    </recommendedName>
</protein>
<evidence type="ECO:0000256" key="5">
    <source>
        <dbReference type="ARBA" id="ARBA00022475"/>
    </source>
</evidence>
<dbReference type="PROSITE" id="PS00761">
    <property type="entry name" value="SPASE_I_3"/>
    <property type="match status" value="1"/>
</dbReference>
<keyword evidence="14" id="KW-0732">Signal</keyword>
<gene>
    <name evidence="16" type="ORF">AZI98_02055</name>
</gene>
<comment type="catalytic activity">
    <reaction evidence="1 12">
        <text>Cleavage of hydrophobic, N-terminal signal or leader sequences from secreted and periplasmic proteins.</text>
        <dbReference type="EC" id="3.4.21.89"/>
    </reaction>
</comment>
<evidence type="ECO:0000256" key="8">
    <source>
        <dbReference type="ARBA" id="ARBA00022801"/>
    </source>
</evidence>
<evidence type="ECO:0000256" key="14">
    <source>
        <dbReference type="SAM" id="SignalP"/>
    </source>
</evidence>